<feature type="compositionally biased region" description="Low complexity" evidence="1">
    <location>
        <begin position="280"/>
        <end position="290"/>
    </location>
</feature>
<dbReference type="OrthoDB" id="2328924at2759"/>
<dbReference type="AlphaFoldDB" id="A0A6L2Q107"/>
<evidence type="ECO:0000313" key="3">
    <source>
        <dbReference type="Proteomes" id="UP000502823"/>
    </source>
</evidence>
<dbReference type="EMBL" id="BLKM01000798">
    <property type="protein sequence ID" value="GFG38561.1"/>
    <property type="molecule type" value="Genomic_DNA"/>
</dbReference>
<feature type="compositionally biased region" description="Polar residues" evidence="1">
    <location>
        <begin position="356"/>
        <end position="369"/>
    </location>
</feature>
<feature type="compositionally biased region" description="Low complexity" evidence="1">
    <location>
        <begin position="94"/>
        <end position="110"/>
    </location>
</feature>
<feature type="compositionally biased region" description="Polar residues" evidence="1">
    <location>
        <begin position="378"/>
        <end position="412"/>
    </location>
</feature>
<proteinExistence type="predicted"/>
<feature type="region of interest" description="Disordered" evidence="1">
    <location>
        <begin position="67"/>
        <end position="121"/>
    </location>
</feature>
<reference evidence="3" key="1">
    <citation type="submission" date="2020-01" db="EMBL/GenBank/DDBJ databases">
        <title>Draft genome sequence of the Termite Coptotermes fromosanus.</title>
        <authorList>
            <person name="Itakura S."/>
            <person name="Yosikawa Y."/>
            <person name="Umezawa K."/>
        </authorList>
    </citation>
    <scope>NUCLEOTIDE SEQUENCE [LARGE SCALE GENOMIC DNA]</scope>
</reference>
<name>A0A6L2Q107_COPFO</name>
<gene>
    <name evidence="2" type="ORF">Cfor_07105</name>
</gene>
<feature type="non-terminal residue" evidence="2">
    <location>
        <position position="548"/>
    </location>
</feature>
<dbReference type="FunCoup" id="A0A6L2Q107">
    <property type="interactions" value="59"/>
</dbReference>
<feature type="region of interest" description="Disordered" evidence="1">
    <location>
        <begin position="356"/>
        <end position="433"/>
    </location>
</feature>
<organism evidence="2 3">
    <name type="scientific">Coptotermes formosanus</name>
    <name type="common">Formosan subterranean termite</name>
    <dbReference type="NCBI Taxonomy" id="36987"/>
    <lineage>
        <taxon>Eukaryota</taxon>
        <taxon>Metazoa</taxon>
        <taxon>Ecdysozoa</taxon>
        <taxon>Arthropoda</taxon>
        <taxon>Hexapoda</taxon>
        <taxon>Insecta</taxon>
        <taxon>Pterygota</taxon>
        <taxon>Neoptera</taxon>
        <taxon>Polyneoptera</taxon>
        <taxon>Dictyoptera</taxon>
        <taxon>Blattodea</taxon>
        <taxon>Blattoidea</taxon>
        <taxon>Termitoidae</taxon>
        <taxon>Rhinotermitidae</taxon>
        <taxon>Coptotermes</taxon>
    </lineage>
</organism>
<dbReference type="InParanoid" id="A0A6L2Q107"/>
<comment type="caution">
    <text evidence="2">The sequence shown here is derived from an EMBL/GenBank/DDBJ whole genome shotgun (WGS) entry which is preliminary data.</text>
</comment>
<dbReference type="Proteomes" id="UP000502823">
    <property type="component" value="Unassembled WGS sequence"/>
</dbReference>
<accession>A0A6L2Q107</accession>
<protein>
    <submittedName>
        <fullName evidence="2">Uncharacterized protein</fullName>
    </submittedName>
</protein>
<feature type="region of interest" description="Disordered" evidence="1">
    <location>
        <begin position="529"/>
        <end position="548"/>
    </location>
</feature>
<sequence length="548" mass="59156">MTEERSMNGDVPSGSKRGFGHGNVDGAQSPNLTAAADPDRSCSIAGGRLKFFKDGKFILELSHRKDGDRTSWVPVPKKTYWPPPAAAGTPRQESSTSLSVSDDNSSVQSSPWQRDHCWKQSNPRHNIGKEMTFIMQPLRHVLYIRNSHFLSSTIRRKRRSPYDPTEVSVLDVNSTNNGKLVRVKKVGSNPAKLTAIVQTLWERVQGLSSGDTVACSSSGVSMSVVMQNHARTVTVPATRMDPSIISPRKRILREMERVSLDDLAGSKRQRARTTNALPYNNNNNNNNNNNGSSSNCTVTCQTLQPGNALPCPPQSGTKGSVSGCSYSITSLLGTGRDDDSAVSGATIQDSESSFLRSLLKSPSQQATSPEPSPRPKGTNKTGGSRKASPTQHRQIRSPSHCGSPTLSPSPESFRSGLRTPVVPSMGNPSHAPPSLSPFLTPPLLYGPITSPYLPHPLTPTLGHHPYYTGLTPVPPPYRGSPSPISPHWANYQLSSLPRGAVYHGLMPPGQASHLNTSLWGPVVQQPLDDFRRDDGASDVPLNLSKHAG</sequence>
<feature type="region of interest" description="Disordered" evidence="1">
    <location>
        <begin position="262"/>
        <end position="290"/>
    </location>
</feature>
<evidence type="ECO:0000256" key="1">
    <source>
        <dbReference type="SAM" id="MobiDB-lite"/>
    </source>
</evidence>
<keyword evidence="3" id="KW-1185">Reference proteome</keyword>
<feature type="region of interest" description="Disordered" evidence="1">
    <location>
        <begin position="1"/>
        <end position="40"/>
    </location>
</feature>
<evidence type="ECO:0000313" key="2">
    <source>
        <dbReference type="EMBL" id="GFG38561.1"/>
    </source>
</evidence>